<accession>A0A1G5UTR5</accession>
<evidence type="ECO:0000313" key="4">
    <source>
        <dbReference type="Proteomes" id="UP000323439"/>
    </source>
</evidence>
<keyword evidence="4" id="KW-1185">Reference proteome</keyword>
<dbReference type="AlphaFoldDB" id="A0A1G5UTR5"/>
<dbReference type="OrthoDB" id="76153at2157"/>
<dbReference type="EMBL" id="FMXB01000001">
    <property type="protein sequence ID" value="SDA37011.1"/>
    <property type="molecule type" value="Genomic_DNA"/>
</dbReference>
<dbReference type="Proteomes" id="UP000323439">
    <property type="component" value="Unassembled WGS sequence"/>
</dbReference>
<gene>
    <name evidence="3" type="ORF">SAMN02910315_00013</name>
</gene>
<sequence>MVVRRCPQCHTTGDDQYGFCIKCGYEFSKIENAGNVCPLCNFPNPDEADYCVKCGTPLLRIYNMQGEGDSINPVIIKRSIANEPIDADVPHTSRILIVLGYIFSILGGLIGLIIAIYLITRRDPVAKRHGRIQLGIFIFYLILILIFILTGAITTDTLMQYTQMTGLENLTNLRL</sequence>
<evidence type="ECO:0000313" key="3">
    <source>
        <dbReference type="EMBL" id="SDA37011.1"/>
    </source>
</evidence>
<organism evidence="3 4">
    <name type="scientific">Methanobrevibacter millerae</name>
    <dbReference type="NCBI Taxonomy" id="230361"/>
    <lineage>
        <taxon>Archaea</taxon>
        <taxon>Methanobacteriati</taxon>
        <taxon>Methanobacteriota</taxon>
        <taxon>Methanomada group</taxon>
        <taxon>Methanobacteria</taxon>
        <taxon>Methanobacteriales</taxon>
        <taxon>Methanobacteriaceae</taxon>
        <taxon>Methanobrevibacter</taxon>
    </lineage>
</organism>
<feature type="transmembrane region" description="Helical" evidence="1">
    <location>
        <begin position="132"/>
        <end position="154"/>
    </location>
</feature>
<evidence type="ECO:0000259" key="2">
    <source>
        <dbReference type="Pfam" id="PF13240"/>
    </source>
</evidence>
<keyword evidence="1" id="KW-0472">Membrane</keyword>
<proteinExistence type="predicted"/>
<evidence type="ECO:0000256" key="1">
    <source>
        <dbReference type="SAM" id="Phobius"/>
    </source>
</evidence>
<dbReference type="InterPro" id="IPR026870">
    <property type="entry name" value="Zinc_ribbon_dom"/>
</dbReference>
<keyword evidence="1" id="KW-0812">Transmembrane</keyword>
<dbReference type="RefSeq" id="WP_149730674.1">
    <property type="nucleotide sequence ID" value="NZ_FMXB01000001.1"/>
</dbReference>
<protein>
    <submittedName>
        <fullName evidence="3">Double zinc ribbon</fullName>
    </submittedName>
</protein>
<feature type="domain" description="Zinc-ribbon" evidence="2">
    <location>
        <begin position="37"/>
        <end position="58"/>
    </location>
</feature>
<name>A0A1G5UTR5_9EURY</name>
<keyword evidence="1" id="KW-1133">Transmembrane helix</keyword>
<feature type="transmembrane region" description="Helical" evidence="1">
    <location>
        <begin position="95"/>
        <end position="120"/>
    </location>
</feature>
<dbReference type="Pfam" id="PF13240">
    <property type="entry name" value="Zn_Ribbon_1"/>
    <property type="match status" value="1"/>
</dbReference>
<reference evidence="3 4" key="1">
    <citation type="submission" date="2016-10" db="EMBL/GenBank/DDBJ databases">
        <authorList>
            <person name="Varghese N."/>
            <person name="Submissions S."/>
        </authorList>
    </citation>
    <scope>NUCLEOTIDE SEQUENCE [LARGE SCALE GENOMIC DNA]</scope>
    <source>
        <strain evidence="3 4">DSM 16643</strain>
    </source>
</reference>